<evidence type="ECO:0000313" key="3">
    <source>
        <dbReference type="Proteomes" id="UP001490330"/>
    </source>
</evidence>
<organism evidence="2 3">
    <name type="scientific">Streptomyces flaveolus</name>
    <dbReference type="NCBI Taxonomy" id="67297"/>
    <lineage>
        <taxon>Bacteria</taxon>
        <taxon>Bacillati</taxon>
        <taxon>Actinomycetota</taxon>
        <taxon>Actinomycetes</taxon>
        <taxon>Kitasatosporales</taxon>
        <taxon>Streptomycetaceae</taxon>
        <taxon>Streptomyces</taxon>
    </lineage>
</organism>
<accession>A0ABV1V8I0</accession>
<evidence type="ECO:0000256" key="1">
    <source>
        <dbReference type="SAM" id="MobiDB-lite"/>
    </source>
</evidence>
<dbReference type="EMBL" id="JBEPCV010000001">
    <property type="protein sequence ID" value="MER6902315.1"/>
    <property type="molecule type" value="Genomic_DNA"/>
</dbReference>
<proteinExistence type="predicted"/>
<sequence length="189" mass="21045">MSGLWGDGGAYQAWAEFLRRWAAREPVDPAALPALTDEQYDAATWVRLGAHLTSAFNTRLGSWADALVRALDQARDEFSYGRELTQARAGLREVRALAAHPGLPESLRTELLRLVDQQIPHVQEQLEHQLAEEERRGADRRLLERRRRTLRDNALTGVLAAPPPATPTVPDPWAADVPGSPPRRRIVPG</sequence>
<dbReference type="Proteomes" id="UP001490330">
    <property type="component" value="Unassembled WGS sequence"/>
</dbReference>
<evidence type="ECO:0000313" key="2">
    <source>
        <dbReference type="EMBL" id="MER6902315.1"/>
    </source>
</evidence>
<gene>
    <name evidence="2" type="ORF">ABT322_00785</name>
</gene>
<feature type="region of interest" description="Disordered" evidence="1">
    <location>
        <begin position="158"/>
        <end position="189"/>
    </location>
</feature>
<evidence type="ECO:0008006" key="4">
    <source>
        <dbReference type="Google" id="ProtNLM"/>
    </source>
</evidence>
<feature type="compositionally biased region" description="Pro residues" evidence="1">
    <location>
        <begin position="161"/>
        <end position="170"/>
    </location>
</feature>
<keyword evidence="3" id="KW-1185">Reference proteome</keyword>
<dbReference type="RefSeq" id="WP_318214228.1">
    <property type="nucleotide sequence ID" value="NZ_JBEPCO010000001.1"/>
</dbReference>
<protein>
    <recommendedName>
        <fullName evidence="4">Poly(3-hydroxyalkanoate) polymerase subunit PhaE</fullName>
    </recommendedName>
</protein>
<name>A0ABV1V8I0_9ACTN</name>
<comment type="caution">
    <text evidence="2">The sequence shown here is derived from an EMBL/GenBank/DDBJ whole genome shotgun (WGS) entry which is preliminary data.</text>
</comment>
<reference evidence="2 3" key="1">
    <citation type="submission" date="2024-06" db="EMBL/GenBank/DDBJ databases">
        <title>The Natural Products Discovery Center: Release of the First 8490 Sequenced Strains for Exploring Actinobacteria Biosynthetic Diversity.</title>
        <authorList>
            <person name="Kalkreuter E."/>
            <person name="Kautsar S.A."/>
            <person name="Yang D."/>
            <person name="Bader C.D."/>
            <person name="Teijaro C.N."/>
            <person name="Fluegel L."/>
            <person name="Davis C.M."/>
            <person name="Simpson J.R."/>
            <person name="Lauterbach L."/>
            <person name="Steele A.D."/>
            <person name="Gui C."/>
            <person name="Meng S."/>
            <person name="Li G."/>
            <person name="Viehrig K."/>
            <person name="Ye F."/>
            <person name="Su P."/>
            <person name="Kiefer A.F."/>
            <person name="Nichols A."/>
            <person name="Cepeda A.J."/>
            <person name="Yan W."/>
            <person name="Fan B."/>
            <person name="Jiang Y."/>
            <person name="Adhikari A."/>
            <person name="Zheng C.-J."/>
            <person name="Schuster L."/>
            <person name="Cowan T.M."/>
            <person name="Smanski M.J."/>
            <person name="Chevrette M.G."/>
            <person name="De Carvalho L.P.S."/>
            <person name="Shen B."/>
        </authorList>
    </citation>
    <scope>NUCLEOTIDE SEQUENCE [LARGE SCALE GENOMIC DNA]</scope>
    <source>
        <strain evidence="2 3">NPDC000632</strain>
    </source>
</reference>